<feature type="transmembrane region" description="Helical" evidence="5">
    <location>
        <begin position="330"/>
        <end position="348"/>
    </location>
</feature>
<keyword evidence="5" id="KW-0812">Transmembrane</keyword>
<dbReference type="InterPro" id="IPR036890">
    <property type="entry name" value="HATPase_C_sf"/>
</dbReference>
<keyword evidence="3" id="KW-0902">Two-component regulatory system</keyword>
<keyword evidence="5" id="KW-0472">Membrane</keyword>
<feature type="repeat" description="TPR" evidence="4">
    <location>
        <begin position="114"/>
        <end position="147"/>
    </location>
</feature>
<keyword evidence="2" id="KW-0418">Kinase</keyword>
<comment type="caution">
    <text evidence="7">The sequence shown here is derived from an EMBL/GenBank/DDBJ whole genome shotgun (WGS) entry which is preliminary data.</text>
</comment>
<gene>
    <name evidence="7" type="ORF">LY01_01526</name>
</gene>
<dbReference type="SUPFAM" id="SSF55874">
    <property type="entry name" value="ATPase domain of HSP90 chaperone/DNA topoisomerase II/histidine kinase"/>
    <property type="match status" value="1"/>
</dbReference>
<evidence type="ECO:0000313" key="7">
    <source>
        <dbReference type="EMBL" id="PPK94774.1"/>
    </source>
</evidence>
<dbReference type="PANTHER" id="PTHR24421:SF60">
    <property type="entry name" value="SENSOR HISTIDINE KINASE COMP"/>
    <property type="match status" value="1"/>
</dbReference>
<keyword evidence="5" id="KW-1133">Transmembrane helix</keyword>
<dbReference type="InterPro" id="IPR019734">
    <property type="entry name" value="TPR_rpt"/>
</dbReference>
<evidence type="ECO:0000256" key="6">
    <source>
        <dbReference type="SAM" id="SignalP"/>
    </source>
</evidence>
<evidence type="ECO:0000256" key="2">
    <source>
        <dbReference type="ARBA" id="ARBA00022777"/>
    </source>
</evidence>
<dbReference type="Pfam" id="PF13424">
    <property type="entry name" value="TPR_12"/>
    <property type="match status" value="1"/>
</dbReference>
<dbReference type="SUPFAM" id="SSF48452">
    <property type="entry name" value="TPR-like"/>
    <property type="match status" value="1"/>
</dbReference>
<dbReference type="InterPro" id="IPR011990">
    <property type="entry name" value="TPR-like_helical_dom_sf"/>
</dbReference>
<keyword evidence="1" id="KW-0808">Transferase</keyword>
<feature type="chain" id="PRO_5015714464" evidence="6">
    <location>
        <begin position="24"/>
        <end position="542"/>
    </location>
</feature>
<dbReference type="Gene3D" id="3.30.565.10">
    <property type="entry name" value="Histidine kinase-like ATPase, C-terminal domain"/>
    <property type="match status" value="1"/>
</dbReference>
<organism evidence="7 8">
    <name type="scientific">Nonlabens xylanidelens</name>
    <dbReference type="NCBI Taxonomy" id="191564"/>
    <lineage>
        <taxon>Bacteria</taxon>
        <taxon>Pseudomonadati</taxon>
        <taxon>Bacteroidota</taxon>
        <taxon>Flavobacteriia</taxon>
        <taxon>Flavobacteriales</taxon>
        <taxon>Flavobacteriaceae</taxon>
        <taxon>Nonlabens</taxon>
    </lineage>
</organism>
<protein>
    <submittedName>
        <fullName evidence="7">Tetratricopeptide repeat protein</fullName>
    </submittedName>
</protein>
<accession>A0A2S6IKL3</accession>
<reference evidence="7 8" key="1">
    <citation type="submission" date="2018-02" db="EMBL/GenBank/DDBJ databases">
        <title>Genomic Encyclopedia of Archaeal and Bacterial Type Strains, Phase II (KMG-II): from individual species to whole genera.</title>
        <authorList>
            <person name="Goeker M."/>
        </authorList>
    </citation>
    <scope>NUCLEOTIDE SEQUENCE [LARGE SCALE GENOMIC DNA]</scope>
    <source>
        <strain evidence="7 8">DSM 16809</strain>
    </source>
</reference>
<dbReference type="CDD" id="cd16917">
    <property type="entry name" value="HATPase_UhpB-NarQ-NarX-like"/>
    <property type="match status" value="1"/>
</dbReference>
<dbReference type="OrthoDB" id="977000at2"/>
<proteinExistence type="predicted"/>
<evidence type="ECO:0000313" key="8">
    <source>
        <dbReference type="Proteomes" id="UP000239002"/>
    </source>
</evidence>
<dbReference type="Proteomes" id="UP000239002">
    <property type="component" value="Unassembled WGS sequence"/>
</dbReference>
<dbReference type="GO" id="GO:0000160">
    <property type="term" value="P:phosphorelay signal transduction system"/>
    <property type="evidence" value="ECO:0007669"/>
    <property type="project" value="UniProtKB-KW"/>
</dbReference>
<dbReference type="PANTHER" id="PTHR24421">
    <property type="entry name" value="NITRATE/NITRITE SENSOR PROTEIN NARX-RELATED"/>
    <property type="match status" value="1"/>
</dbReference>
<keyword evidence="6" id="KW-0732">Signal</keyword>
<feature type="signal peptide" evidence="6">
    <location>
        <begin position="1"/>
        <end position="23"/>
    </location>
</feature>
<dbReference type="PROSITE" id="PS50005">
    <property type="entry name" value="TPR"/>
    <property type="match status" value="1"/>
</dbReference>
<evidence type="ECO:0000256" key="5">
    <source>
        <dbReference type="SAM" id="Phobius"/>
    </source>
</evidence>
<dbReference type="RefSeq" id="WP_104515234.1">
    <property type="nucleotide sequence ID" value="NZ_MQVW01000024.1"/>
</dbReference>
<dbReference type="Gene3D" id="1.25.40.10">
    <property type="entry name" value="Tetratricopeptide repeat domain"/>
    <property type="match status" value="2"/>
</dbReference>
<dbReference type="InterPro" id="IPR050482">
    <property type="entry name" value="Sensor_HK_TwoCompSys"/>
</dbReference>
<evidence type="ECO:0000256" key="4">
    <source>
        <dbReference type="PROSITE-ProRule" id="PRU00339"/>
    </source>
</evidence>
<sequence>MKLTFTSFLFLFFTYLITNSLHAQSTDSTQYYVRLIKNPKQSNDLARAYKYFSKQKIKHYKAGLFLKEIYDNQNLAEIQKELGLIYESERLNVETLRLIDRLEKKTPWTDHCYLKTINELGILYREKKDYTEALSFYDEALNKVKLPKNISTLLNNKGRTYESLEQLEKAKGFYEKAYDIAIEVNDSSKIARSLSNLSYVKSKLNIPGAEEGLLEALNIRRKGKNSNALGSSYTHLTKYYLSKKDTLNMSKYSDLFLNMAYKNGAIRQLESALRLKIQIGDSNNAKEYLRLSDSLITINKTKLNNFNHYVYQYNKKEKDLQDSKLKNERLIYLLLFIALGAVSIYFILKYKHRKEKFQEIYNTETRISRKIHDEVANDVYHVMTQLQDSPETNKTLLDHLEDIYKRTRDISRENSSIDLNINFKDLISDLLLSYKTERINVLSMGIQQINWQHLNNLQKSTIYRVLQELLTNTNKHSQASIIVINFSYTGKSIVINYKDNGIGTELIKGNGLQNTENRIHSINGSITFESETEKGFKAIITI</sequence>
<dbReference type="AlphaFoldDB" id="A0A2S6IKL3"/>
<dbReference type="EMBL" id="PTJE01000003">
    <property type="protein sequence ID" value="PPK94774.1"/>
    <property type="molecule type" value="Genomic_DNA"/>
</dbReference>
<evidence type="ECO:0000256" key="1">
    <source>
        <dbReference type="ARBA" id="ARBA00022679"/>
    </source>
</evidence>
<dbReference type="SMART" id="SM00028">
    <property type="entry name" value="TPR"/>
    <property type="match status" value="2"/>
</dbReference>
<dbReference type="GO" id="GO:0016301">
    <property type="term" value="F:kinase activity"/>
    <property type="evidence" value="ECO:0007669"/>
    <property type="project" value="UniProtKB-KW"/>
</dbReference>
<evidence type="ECO:0000256" key="3">
    <source>
        <dbReference type="ARBA" id="ARBA00023012"/>
    </source>
</evidence>
<keyword evidence="8" id="KW-1185">Reference proteome</keyword>
<keyword evidence="4" id="KW-0802">TPR repeat</keyword>
<name>A0A2S6IKL3_9FLAO</name>